<accession>A0ACB8FJF2</accession>
<dbReference type="EMBL" id="CM037617">
    <property type="protein sequence ID" value="KAH8005563.1"/>
    <property type="molecule type" value="Genomic_DNA"/>
</dbReference>
<organism evidence="1 2">
    <name type="scientific">Sphaerodactylus townsendi</name>
    <dbReference type="NCBI Taxonomy" id="933632"/>
    <lineage>
        <taxon>Eukaryota</taxon>
        <taxon>Metazoa</taxon>
        <taxon>Chordata</taxon>
        <taxon>Craniata</taxon>
        <taxon>Vertebrata</taxon>
        <taxon>Euteleostomi</taxon>
        <taxon>Lepidosauria</taxon>
        <taxon>Squamata</taxon>
        <taxon>Bifurcata</taxon>
        <taxon>Gekkota</taxon>
        <taxon>Sphaerodactylidae</taxon>
        <taxon>Sphaerodactylus</taxon>
    </lineage>
</organism>
<reference evidence="1" key="1">
    <citation type="submission" date="2021-08" db="EMBL/GenBank/DDBJ databases">
        <title>The first chromosome-level gecko genome reveals the dynamic sex chromosomes of Neotropical dwarf geckos (Sphaerodactylidae: Sphaerodactylus).</title>
        <authorList>
            <person name="Pinto B.J."/>
            <person name="Keating S.E."/>
            <person name="Gamble T."/>
        </authorList>
    </citation>
    <scope>NUCLEOTIDE SEQUENCE</scope>
    <source>
        <strain evidence="1">TG3544</strain>
    </source>
</reference>
<evidence type="ECO:0000313" key="1">
    <source>
        <dbReference type="EMBL" id="KAH8005563.1"/>
    </source>
</evidence>
<evidence type="ECO:0000313" key="2">
    <source>
        <dbReference type="Proteomes" id="UP000827872"/>
    </source>
</evidence>
<sequence length="724" mass="72148">MQPQQQQQQQQPDSAAAAAAARKMAHPALLPRAGGGSLEEPQLPAAAPPQSLALVGPSGVAAAAAAAQQQQQLKKKSGFQITSVTAAAAAGGGGPGGAPVSASLSSSNSVAEDTESYDDLDESHTEDLSSSELLDASLSRATDRGPERSSSEETLSNCHDADTPGALSPNQPRAPAAPHLNGAPHPAPRQPLAQPHRAAAMPPPAAGPLPTRGAPGNGPATPSGGSGPAVASGGASRFRVVKLDSSSEPFRKGRWTCTEFYDKEGLEAGAPLPPSKAGHHPPDNTASERDSTSGSSVSSVLSTLSHYTESAGSGDMGALASQLPTDQAHQAGSQPQLHPDPGYTAQKLPSAVLPPPSQATVPPQQLPYVQPAPPVPVAAQLPQLSYGGPGHVKAAAANPNPLPATDYAHPQQMLPAPVSSVQPGAPVVGTGTPLPAAPPSSGQPSGLAHLPVAPTQPVACAQMAVGTGVQMMSAAPPAVPQTLVANPMAPPVMPQNAAPSQAGSSIPTGVILPGSQASTSNLPQPLVMASHTTLLPAQPQLQPGESLVPGVAGQQGPAVSPGAAIGAVPISGHCALPPVGLAPSQSVALSSGVQNEGLVQKLPQSSLTAMGIHLPMSQNSALNAAQFAARALAQSSAGRGEEARRSADPFLVGIASAGIPSALLDGSGSMAASLFPLKGLPLTAQLMDGEDDGFSQSQSVVVVFFFSAVSSKLLALSQNHTACF</sequence>
<name>A0ACB8FJF2_9SAUR</name>
<gene>
    <name evidence="1" type="ORF">K3G42_030340</name>
</gene>
<proteinExistence type="predicted"/>
<dbReference type="Proteomes" id="UP000827872">
    <property type="component" value="Linkage Group LG04"/>
</dbReference>
<keyword evidence="2" id="KW-1185">Reference proteome</keyword>
<comment type="caution">
    <text evidence="1">The sequence shown here is derived from an EMBL/GenBank/DDBJ whole genome shotgun (WGS) entry which is preliminary data.</text>
</comment>
<protein>
    <submittedName>
        <fullName evidence="1">Uncharacterized protein</fullName>
    </submittedName>
</protein>